<name>A0ABS5VWE5_9BACT</name>
<dbReference type="Pfam" id="PF08450">
    <property type="entry name" value="SGL"/>
    <property type="match status" value="1"/>
</dbReference>
<dbReference type="SUPFAM" id="SSF63829">
    <property type="entry name" value="Calcium-dependent phosphotriesterase"/>
    <property type="match status" value="1"/>
</dbReference>
<keyword evidence="1" id="KW-0378">Hydrolase</keyword>
<dbReference type="PROSITE" id="PS51257">
    <property type="entry name" value="PROKAR_LIPOPROTEIN"/>
    <property type="match status" value="1"/>
</dbReference>
<protein>
    <submittedName>
        <fullName evidence="4">SMP-30/gluconolactonase/LRE family protein</fullName>
    </submittedName>
</protein>
<dbReference type="InterPro" id="IPR013658">
    <property type="entry name" value="SGL"/>
</dbReference>
<accession>A0ABS5VWE5</accession>
<reference evidence="4 5" key="1">
    <citation type="submission" date="2021-05" db="EMBL/GenBank/DDBJ databases">
        <title>A Polyphasic approach of four new species of the genus Ohtaekwangia: Ohtaekwangia histidinii sp. nov., Ohtaekwangia cretensis sp. nov., Ohtaekwangia indiensis sp. nov., Ohtaekwangia reichenbachii sp. nov. from diverse environment.</title>
        <authorList>
            <person name="Octaviana S."/>
        </authorList>
    </citation>
    <scope>NUCLEOTIDE SEQUENCE [LARGE SCALE GENOMIC DNA]</scope>
    <source>
        <strain evidence="4 5">PWU20</strain>
    </source>
</reference>
<feature type="region of interest" description="Disordered" evidence="2">
    <location>
        <begin position="93"/>
        <end position="116"/>
    </location>
</feature>
<evidence type="ECO:0000256" key="2">
    <source>
        <dbReference type="SAM" id="MobiDB-lite"/>
    </source>
</evidence>
<gene>
    <name evidence="4" type="ORF">KK060_20340</name>
</gene>
<organism evidence="4 5">
    <name type="scientific">Chryseosolibacter indicus</name>
    <dbReference type="NCBI Taxonomy" id="2782351"/>
    <lineage>
        <taxon>Bacteria</taxon>
        <taxon>Pseudomonadati</taxon>
        <taxon>Bacteroidota</taxon>
        <taxon>Cytophagia</taxon>
        <taxon>Cytophagales</taxon>
        <taxon>Chryseotaleaceae</taxon>
        <taxon>Chryseosolibacter</taxon>
    </lineage>
</organism>
<comment type="caution">
    <text evidence="4">The sequence shown here is derived from an EMBL/GenBank/DDBJ whole genome shotgun (WGS) entry which is preliminary data.</text>
</comment>
<dbReference type="InterPro" id="IPR051262">
    <property type="entry name" value="SMP-30/CGR1_Lactonase"/>
</dbReference>
<feature type="domain" description="SMP-30/Gluconolactonase/LRE-like region" evidence="3">
    <location>
        <begin position="55"/>
        <end position="324"/>
    </location>
</feature>
<keyword evidence="5" id="KW-1185">Reference proteome</keyword>
<dbReference type="EMBL" id="JAHESD010000063">
    <property type="protein sequence ID" value="MBT1705651.1"/>
    <property type="molecule type" value="Genomic_DNA"/>
</dbReference>
<evidence type="ECO:0000313" key="4">
    <source>
        <dbReference type="EMBL" id="MBT1705651.1"/>
    </source>
</evidence>
<dbReference type="InterPro" id="IPR011042">
    <property type="entry name" value="6-blade_b-propeller_TolB-like"/>
</dbReference>
<proteinExistence type="predicted"/>
<evidence type="ECO:0000256" key="1">
    <source>
        <dbReference type="ARBA" id="ARBA00022801"/>
    </source>
</evidence>
<dbReference type="PANTHER" id="PTHR47572:SF4">
    <property type="entry name" value="LACTONASE DRP35"/>
    <property type="match status" value="1"/>
</dbReference>
<sequence length="335" mass="36897">MKKLLTFVIIVTSTISCKVTSEVKTTGSIERLDPSLDALVSPDAKIEILAEGYEWSEGPVWVESQNMLLFSDVPKNTIYKWTEKEGAQVYLTPSGYTGSEPSQRKEPGSNGLTLDPSGRLVLCQHGDRRVARMDASLDAPKPIFVTLADNFEGKKLSSPNDVVFKKNGEIFFTDPPYGLPTQGDNDPAKETPFNGVYRVTTGGEVKLLVDSLTRPNGIAFTPDEKTFIVANSDPEKATWYAFDLEGDSVVNQRIFFDATPASKAGEQGLPDGFRIDKEGNMFATGPGGMWIFNREGKVIGKIKLPQPTSNCAFSADEKTLYITSDMYLLRIKLRK</sequence>
<dbReference type="RefSeq" id="WP_254155645.1">
    <property type="nucleotide sequence ID" value="NZ_JAHESD010000063.1"/>
</dbReference>
<evidence type="ECO:0000259" key="3">
    <source>
        <dbReference type="Pfam" id="PF08450"/>
    </source>
</evidence>
<dbReference type="Gene3D" id="2.120.10.30">
    <property type="entry name" value="TolB, C-terminal domain"/>
    <property type="match status" value="1"/>
</dbReference>
<evidence type="ECO:0000313" key="5">
    <source>
        <dbReference type="Proteomes" id="UP000772618"/>
    </source>
</evidence>
<dbReference type="PANTHER" id="PTHR47572">
    <property type="entry name" value="LIPOPROTEIN-RELATED"/>
    <property type="match status" value="1"/>
</dbReference>
<dbReference type="Proteomes" id="UP000772618">
    <property type="component" value="Unassembled WGS sequence"/>
</dbReference>